<dbReference type="Proteomes" id="UP000198287">
    <property type="component" value="Unassembled WGS sequence"/>
</dbReference>
<dbReference type="InterPro" id="IPR036047">
    <property type="entry name" value="F-box-like_dom_sf"/>
</dbReference>
<dbReference type="CDD" id="cd09917">
    <property type="entry name" value="F-box_SF"/>
    <property type="match status" value="1"/>
</dbReference>
<proteinExistence type="predicted"/>
<dbReference type="SUPFAM" id="SSF81383">
    <property type="entry name" value="F-box domain"/>
    <property type="match status" value="1"/>
</dbReference>
<evidence type="ECO:0000313" key="2">
    <source>
        <dbReference type="Proteomes" id="UP000198287"/>
    </source>
</evidence>
<keyword evidence="2" id="KW-1185">Reference proteome</keyword>
<sequence length="454" mass="52099">MPQRKKSVQKSDPTSAQILPPLNTDVISSICPWLPLPDVKNCRLVSRTWNVAAKPILQKKSIIRLNCDFDKKEIARNAKFQREMASFGGPLHHVEIRMGDYKIRPVKNDPEFSVDDFKKRKVYLDDVHFFAKCLSMQKLGIRGYLEWAFIFEFIENVLLSCSSNLVEVGMDMRIQKNLGKNDFPPEFCDGKVFNTVKKLELSFFAVNKELGVVKVPQILAAFPNIVDLRVSGNLLPVLFPEGSVSPRFLSKLWAKEDMSGFKCTALLNLTQPLKHLHIERAFNPRGAKYGEGNDDVDVAPVLYEVLSKHCHTLEYLDLDLDKFSVWNLPNFPNLKRFNFIGDLYAVVTFESEIINYSETFPNLESLGFTPWDGDWMPCYKSFFPSRATICQSVTTLSISDEFEPDIFSEMFSQSESGGRIDARFGRILKLFSNADNLFMQELKRYLVKKRRIPK</sequence>
<organism evidence="1 2">
    <name type="scientific">Folsomia candida</name>
    <name type="common">Springtail</name>
    <dbReference type="NCBI Taxonomy" id="158441"/>
    <lineage>
        <taxon>Eukaryota</taxon>
        <taxon>Metazoa</taxon>
        <taxon>Ecdysozoa</taxon>
        <taxon>Arthropoda</taxon>
        <taxon>Hexapoda</taxon>
        <taxon>Collembola</taxon>
        <taxon>Entomobryomorpha</taxon>
        <taxon>Isotomoidea</taxon>
        <taxon>Isotomidae</taxon>
        <taxon>Proisotominae</taxon>
        <taxon>Folsomia</taxon>
    </lineage>
</organism>
<dbReference type="SUPFAM" id="SSF52047">
    <property type="entry name" value="RNI-like"/>
    <property type="match status" value="1"/>
</dbReference>
<reference evidence="1 2" key="1">
    <citation type="submission" date="2015-12" db="EMBL/GenBank/DDBJ databases">
        <title>The genome of Folsomia candida.</title>
        <authorList>
            <person name="Faddeeva A."/>
            <person name="Derks M.F."/>
            <person name="Anvar Y."/>
            <person name="Smit S."/>
            <person name="Van Straalen N."/>
            <person name="Roelofs D."/>
        </authorList>
    </citation>
    <scope>NUCLEOTIDE SEQUENCE [LARGE SCALE GENOMIC DNA]</scope>
    <source>
        <strain evidence="1 2">VU population</strain>
        <tissue evidence="1">Whole body</tissue>
    </source>
</reference>
<dbReference type="InterPro" id="IPR032675">
    <property type="entry name" value="LRR_dom_sf"/>
</dbReference>
<comment type="caution">
    <text evidence="1">The sequence shown here is derived from an EMBL/GenBank/DDBJ whole genome shotgun (WGS) entry which is preliminary data.</text>
</comment>
<dbReference type="Gene3D" id="3.80.10.10">
    <property type="entry name" value="Ribonuclease Inhibitor"/>
    <property type="match status" value="1"/>
</dbReference>
<name>A0A226DZ05_FOLCA</name>
<accession>A0A226DZ05</accession>
<evidence type="ECO:0008006" key="3">
    <source>
        <dbReference type="Google" id="ProtNLM"/>
    </source>
</evidence>
<dbReference type="EMBL" id="LNIX01000010">
    <property type="protein sequence ID" value="OXA49436.1"/>
    <property type="molecule type" value="Genomic_DNA"/>
</dbReference>
<evidence type="ECO:0000313" key="1">
    <source>
        <dbReference type="EMBL" id="OXA49436.1"/>
    </source>
</evidence>
<protein>
    <recommendedName>
        <fullName evidence="3">F-box domain-containing protein</fullName>
    </recommendedName>
</protein>
<gene>
    <name evidence="1" type="ORF">Fcan01_15404</name>
</gene>
<dbReference type="AlphaFoldDB" id="A0A226DZ05"/>